<evidence type="ECO:0000313" key="3">
    <source>
        <dbReference type="Proteomes" id="UP001321582"/>
    </source>
</evidence>
<keyword evidence="3" id="KW-1185">Reference proteome</keyword>
<dbReference type="Proteomes" id="UP001321582">
    <property type="component" value="Chromosome"/>
</dbReference>
<sequence length="134" mass="15455">MNKKLLIIKITLWWGIVADLFETIRMIFPQLFIKTTGATLSLNDGIRFTLLYGAPVMLGWIIILFWASRKPIDRRGVFLCLMPVIISYFIVEIMSVNLGRLSLNQTIPTFILQSVLLSLTIISYIFAREMSKKR</sequence>
<dbReference type="AlphaFoldDB" id="A0AAU9D7C6"/>
<protein>
    <submittedName>
        <fullName evidence="2">Uncharacterized protein</fullName>
    </submittedName>
</protein>
<feature type="transmembrane region" description="Helical" evidence="1">
    <location>
        <begin position="12"/>
        <end position="33"/>
    </location>
</feature>
<gene>
    <name evidence="2" type="ORF">HLVA_00450</name>
</gene>
<dbReference type="RefSeq" id="WP_307904433.1">
    <property type="nucleotide sequence ID" value="NZ_AP027059.1"/>
</dbReference>
<evidence type="ECO:0000256" key="1">
    <source>
        <dbReference type="SAM" id="Phobius"/>
    </source>
</evidence>
<keyword evidence="1" id="KW-0812">Transmembrane</keyword>
<dbReference type="KEGG" id="haby:HLVA_00450"/>
<reference evidence="2 3" key="1">
    <citation type="submission" date="2022-11" db="EMBL/GenBank/DDBJ databases">
        <title>Haliovirga abyssi gen. nov., sp. nov., a mesophilic fermentative bacterium isolated from the Iheya North hydrothermal field and the proposal of Haliovirgaceae fam. nov.</title>
        <authorList>
            <person name="Miyazaki U."/>
            <person name="Tame A."/>
            <person name="Miyazaki J."/>
            <person name="Takai K."/>
            <person name="Sawayama S."/>
            <person name="Kitajima M."/>
            <person name="Okamoto A."/>
            <person name="Nakagawa S."/>
        </authorList>
    </citation>
    <scope>NUCLEOTIDE SEQUENCE [LARGE SCALE GENOMIC DNA]</scope>
    <source>
        <strain evidence="2 3">IC12</strain>
    </source>
</reference>
<feature type="transmembrane region" description="Helical" evidence="1">
    <location>
        <begin position="110"/>
        <end position="127"/>
    </location>
</feature>
<feature type="transmembrane region" description="Helical" evidence="1">
    <location>
        <begin position="45"/>
        <end position="66"/>
    </location>
</feature>
<keyword evidence="1" id="KW-0472">Membrane</keyword>
<dbReference type="EMBL" id="AP027059">
    <property type="protein sequence ID" value="BDU49476.1"/>
    <property type="molecule type" value="Genomic_DNA"/>
</dbReference>
<accession>A0AAU9D7C6</accession>
<organism evidence="2 3">
    <name type="scientific">Haliovirga abyssi</name>
    <dbReference type="NCBI Taxonomy" id="2996794"/>
    <lineage>
        <taxon>Bacteria</taxon>
        <taxon>Fusobacteriati</taxon>
        <taxon>Fusobacteriota</taxon>
        <taxon>Fusobacteriia</taxon>
        <taxon>Fusobacteriales</taxon>
        <taxon>Haliovirgaceae</taxon>
        <taxon>Haliovirga</taxon>
    </lineage>
</organism>
<keyword evidence="1" id="KW-1133">Transmembrane helix</keyword>
<proteinExistence type="predicted"/>
<evidence type="ECO:0000313" key="2">
    <source>
        <dbReference type="EMBL" id="BDU49476.1"/>
    </source>
</evidence>
<name>A0AAU9D7C6_9FUSO</name>
<feature type="transmembrane region" description="Helical" evidence="1">
    <location>
        <begin position="78"/>
        <end position="98"/>
    </location>
</feature>